<sequence>MQSLSQIPKSIKNVVIVDMDGYTIQKQFYPMEMGFYSGRKNYIKVIRFVLPFAYVELSEKDRGTIRWVNRNILAYTKTPDARSSAKKITPDIYWEHVFKGLRLYSGARRNNRVQGRPRGGRLIFAIHWTDDGRKKIVKGRGYLGKSGHASGDDSSKNIYTEYIYKRKNFPIHAKLLTAADKILNNLNLNTINATIKKAIHIVNDQFNFNFFKIDNDDISGDDDGGGGKKKNRLTFAFAKGEHGHAGVFDGPSVPRVPNILAHSALPPDKHICYDLENTWSVELLLSVTLHELGHCLGLLDVKDRRVASIMGTGRYELHGIQTIR</sequence>
<evidence type="ECO:0000256" key="4">
    <source>
        <dbReference type="ARBA" id="ARBA00022833"/>
    </source>
</evidence>
<accession>A0AAU9URQ8</accession>
<proteinExistence type="predicted"/>
<evidence type="ECO:0000259" key="5">
    <source>
        <dbReference type="Pfam" id="PF00413"/>
    </source>
</evidence>
<dbReference type="EMBL" id="CAKOGL010000023">
    <property type="protein sequence ID" value="CAH2100772.1"/>
    <property type="molecule type" value="Genomic_DNA"/>
</dbReference>
<dbReference type="Gene3D" id="3.40.390.10">
    <property type="entry name" value="Collagenase (Catalytic Domain)"/>
    <property type="match status" value="1"/>
</dbReference>
<dbReference type="GO" id="GO:0008270">
    <property type="term" value="F:zinc ion binding"/>
    <property type="evidence" value="ECO:0007669"/>
    <property type="project" value="InterPro"/>
</dbReference>
<dbReference type="Pfam" id="PF00413">
    <property type="entry name" value="Peptidase_M10"/>
    <property type="match status" value="1"/>
</dbReference>
<name>A0AAU9URQ8_EUPED</name>
<keyword evidence="7" id="KW-1185">Reference proteome</keyword>
<gene>
    <name evidence="6" type="ORF">EEDITHA_LOCUS15597</name>
</gene>
<dbReference type="Proteomes" id="UP001153954">
    <property type="component" value="Unassembled WGS sequence"/>
</dbReference>
<keyword evidence="3" id="KW-0378">Hydrolase</keyword>
<evidence type="ECO:0000313" key="7">
    <source>
        <dbReference type="Proteomes" id="UP001153954"/>
    </source>
</evidence>
<reference evidence="6" key="1">
    <citation type="submission" date="2022-03" db="EMBL/GenBank/DDBJ databases">
        <authorList>
            <person name="Tunstrom K."/>
        </authorList>
    </citation>
    <scope>NUCLEOTIDE SEQUENCE</scope>
</reference>
<dbReference type="InterPro" id="IPR024079">
    <property type="entry name" value="MetalloPept_cat_dom_sf"/>
</dbReference>
<keyword evidence="2" id="KW-0479">Metal-binding</keyword>
<keyword evidence="1" id="KW-0645">Protease</keyword>
<keyword evidence="4" id="KW-0862">Zinc</keyword>
<dbReference type="InterPro" id="IPR001818">
    <property type="entry name" value="Pept_M10_metallopeptidase"/>
</dbReference>
<evidence type="ECO:0000256" key="3">
    <source>
        <dbReference type="ARBA" id="ARBA00022801"/>
    </source>
</evidence>
<feature type="domain" description="Peptidase M10 metallopeptidase" evidence="5">
    <location>
        <begin position="184"/>
        <end position="304"/>
    </location>
</feature>
<dbReference type="GO" id="GO:0031012">
    <property type="term" value="C:extracellular matrix"/>
    <property type="evidence" value="ECO:0007669"/>
    <property type="project" value="InterPro"/>
</dbReference>
<organism evidence="6 7">
    <name type="scientific">Euphydryas editha</name>
    <name type="common">Edith's checkerspot</name>
    <dbReference type="NCBI Taxonomy" id="104508"/>
    <lineage>
        <taxon>Eukaryota</taxon>
        <taxon>Metazoa</taxon>
        <taxon>Ecdysozoa</taxon>
        <taxon>Arthropoda</taxon>
        <taxon>Hexapoda</taxon>
        <taxon>Insecta</taxon>
        <taxon>Pterygota</taxon>
        <taxon>Neoptera</taxon>
        <taxon>Endopterygota</taxon>
        <taxon>Lepidoptera</taxon>
        <taxon>Glossata</taxon>
        <taxon>Ditrysia</taxon>
        <taxon>Papilionoidea</taxon>
        <taxon>Nymphalidae</taxon>
        <taxon>Nymphalinae</taxon>
        <taxon>Euphydryas</taxon>
    </lineage>
</organism>
<comment type="caution">
    <text evidence="6">The sequence shown here is derived from an EMBL/GenBank/DDBJ whole genome shotgun (WGS) entry which is preliminary data.</text>
</comment>
<evidence type="ECO:0000313" key="6">
    <source>
        <dbReference type="EMBL" id="CAH2100772.1"/>
    </source>
</evidence>
<protein>
    <recommendedName>
        <fullName evidence="5">Peptidase M10 metallopeptidase domain-containing protein</fullName>
    </recommendedName>
</protein>
<evidence type="ECO:0000256" key="2">
    <source>
        <dbReference type="ARBA" id="ARBA00022723"/>
    </source>
</evidence>
<dbReference type="SUPFAM" id="SSF55486">
    <property type="entry name" value="Metalloproteases ('zincins'), catalytic domain"/>
    <property type="match status" value="1"/>
</dbReference>
<dbReference type="GO" id="GO:0006508">
    <property type="term" value="P:proteolysis"/>
    <property type="evidence" value="ECO:0007669"/>
    <property type="project" value="UniProtKB-KW"/>
</dbReference>
<dbReference type="GO" id="GO:0004222">
    <property type="term" value="F:metalloendopeptidase activity"/>
    <property type="evidence" value="ECO:0007669"/>
    <property type="project" value="InterPro"/>
</dbReference>
<evidence type="ECO:0000256" key="1">
    <source>
        <dbReference type="ARBA" id="ARBA00022670"/>
    </source>
</evidence>
<dbReference type="AlphaFoldDB" id="A0AAU9URQ8"/>